<keyword evidence="2" id="KW-0732">Signal</keyword>
<dbReference type="GO" id="GO:0120147">
    <property type="term" value="F:formylglycine-generating oxidase activity"/>
    <property type="evidence" value="ECO:0007669"/>
    <property type="project" value="TreeGrafter"/>
</dbReference>
<evidence type="ECO:0000313" key="4">
    <source>
        <dbReference type="EMBL" id="MBB4080586.1"/>
    </source>
</evidence>
<dbReference type="AlphaFoldDB" id="A0A840EI60"/>
<name>A0A840EI60_9BACT</name>
<sequence>MHYLLSLLLSFCLAPALAAQVDTVHLPGTDVSFTMVPLPGGTFTFGDTEKEVTLSPFSISSHEVTHEAYRIFQVRENDTPVAASGDWDADAVTRPSPPYLDLSYGMGTRGGYPQVNTTQQAALRYCEWLYEKTGRFFRLPTEAEWEYACLAGQEPDSADLHDLAWLYENGEETYHKVGEKKPNAYGLYDMIGNVSEWTLDEYYDDYTDRIGTDPDPWLRPDGKHSRTVRGGSFDTETADAGCRTREKSSPRWQARDPQIPKSLWWNVDSAFLGFRLVSPKKQPTPEEVRTFFAEAIVD</sequence>
<organism evidence="4 5">
    <name type="scientific">Neolewinella aquimaris</name>
    <dbReference type="NCBI Taxonomy" id="1835722"/>
    <lineage>
        <taxon>Bacteria</taxon>
        <taxon>Pseudomonadati</taxon>
        <taxon>Bacteroidota</taxon>
        <taxon>Saprospiria</taxon>
        <taxon>Saprospirales</taxon>
        <taxon>Lewinellaceae</taxon>
        <taxon>Neolewinella</taxon>
    </lineage>
</organism>
<evidence type="ECO:0000313" key="5">
    <source>
        <dbReference type="Proteomes" id="UP000576209"/>
    </source>
</evidence>
<dbReference type="PANTHER" id="PTHR23150:SF19">
    <property type="entry name" value="FORMYLGLYCINE-GENERATING ENZYME"/>
    <property type="match status" value="1"/>
</dbReference>
<dbReference type="InterPro" id="IPR042095">
    <property type="entry name" value="SUMF_sf"/>
</dbReference>
<feature type="domain" description="Sulfatase-modifying factor enzyme-like" evidence="3">
    <location>
        <begin position="34"/>
        <end position="247"/>
    </location>
</feature>
<dbReference type="EMBL" id="JACIFF010000009">
    <property type="protein sequence ID" value="MBB4080586.1"/>
    <property type="molecule type" value="Genomic_DNA"/>
</dbReference>
<dbReference type="RefSeq" id="WP_183496820.1">
    <property type="nucleotide sequence ID" value="NZ_JACIFF010000009.1"/>
</dbReference>
<feature type="signal peptide" evidence="2">
    <location>
        <begin position="1"/>
        <end position="18"/>
    </location>
</feature>
<protein>
    <submittedName>
        <fullName evidence="4">Formylglycine-generating enzyme required for sulfatase activity</fullName>
    </submittedName>
</protein>
<dbReference type="InterPro" id="IPR016187">
    <property type="entry name" value="CTDL_fold"/>
</dbReference>
<comment type="caution">
    <text evidence="4">The sequence shown here is derived from an EMBL/GenBank/DDBJ whole genome shotgun (WGS) entry which is preliminary data.</text>
</comment>
<keyword evidence="5" id="KW-1185">Reference proteome</keyword>
<accession>A0A840EI60</accession>
<dbReference type="Gene3D" id="3.90.1580.10">
    <property type="entry name" value="paralog of FGE (formylglycine-generating enzyme)"/>
    <property type="match status" value="1"/>
</dbReference>
<dbReference type="SUPFAM" id="SSF56436">
    <property type="entry name" value="C-type lectin-like"/>
    <property type="match status" value="1"/>
</dbReference>
<evidence type="ECO:0000256" key="2">
    <source>
        <dbReference type="SAM" id="SignalP"/>
    </source>
</evidence>
<evidence type="ECO:0000259" key="3">
    <source>
        <dbReference type="Pfam" id="PF03781"/>
    </source>
</evidence>
<dbReference type="Proteomes" id="UP000576209">
    <property type="component" value="Unassembled WGS sequence"/>
</dbReference>
<reference evidence="4 5" key="1">
    <citation type="submission" date="2020-08" db="EMBL/GenBank/DDBJ databases">
        <title>Genomic Encyclopedia of Type Strains, Phase IV (KMG-IV): sequencing the most valuable type-strain genomes for metagenomic binning, comparative biology and taxonomic classification.</title>
        <authorList>
            <person name="Goeker M."/>
        </authorList>
    </citation>
    <scope>NUCLEOTIDE SEQUENCE [LARGE SCALE GENOMIC DNA]</scope>
    <source>
        <strain evidence="4 5">DSM 105137</strain>
    </source>
</reference>
<evidence type="ECO:0000256" key="1">
    <source>
        <dbReference type="SAM" id="MobiDB-lite"/>
    </source>
</evidence>
<dbReference type="PANTHER" id="PTHR23150">
    <property type="entry name" value="SULFATASE MODIFYING FACTOR 1, 2"/>
    <property type="match status" value="1"/>
</dbReference>
<feature type="region of interest" description="Disordered" evidence="1">
    <location>
        <begin position="217"/>
        <end position="254"/>
    </location>
</feature>
<gene>
    <name evidence="4" type="ORF">GGR28_003221</name>
</gene>
<feature type="chain" id="PRO_5032611883" evidence="2">
    <location>
        <begin position="19"/>
        <end position="298"/>
    </location>
</feature>
<proteinExistence type="predicted"/>
<dbReference type="InterPro" id="IPR051043">
    <property type="entry name" value="Sulfatase_Mod_Factor_Kinase"/>
</dbReference>
<dbReference type="InterPro" id="IPR005532">
    <property type="entry name" value="SUMF_dom"/>
</dbReference>
<dbReference type="Pfam" id="PF03781">
    <property type="entry name" value="FGE-sulfatase"/>
    <property type="match status" value="1"/>
</dbReference>